<dbReference type="VEuPathDB" id="FungiDB:H310_00175"/>
<dbReference type="AlphaFoldDB" id="A0A3R6VBP0"/>
<protein>
    <submittedName>
        <fullName evidence="1">Uncharacterized protein</fullName>
    </submittedName>
</protein>
<accession>A0A3R6VBP0</accession>
<comment type="caution">
    <text evidence="1">The sequence shown here is derived from an EMBL/GenBank/DDBJ whole genome shotgun (WGS) entry which is preliminary data.</text>
</comment>
<dbReference type="EMBL" id="QUSY01000339">
    <property type="protein sequence ID" value="RHY30255.1"/>
    <property type="molecule type" value="Genomic_DNA"/>
</dbReference>
<gene>
    <name evidence="1" type="ORF">DYB32_004456</name>
</gene>
<name>A0A3R6VBP0_9STRA</name>
<dbReference type="Proteomes" id="UP000285060">
    <property type="component" value="Unassembled WGS sequence"/>
</dbReference>
<evidence type="ECO:0000313" key="2">
    <source>
        <dbReference type="Proteomes" id="UP000285060"/>
    </source>
</evidence>
<evidence type="ECO:0000313" key="1">
    <source>
        <dbReference type="EMBL" id="RHY30255.1"/>
    </source>
</evidence>
<organism evidence="1 2">
    <name type="scientific">Aphanomyces invadans</name>
    <dbReference type="NCBI Taxonomy" id="157072"/>
    <lineage>
        <taxon>Eukaryota</taxon>
        <taxon>Sar</taxon>
        <taxon>Stramenopiles</taxon>
        <taxon>Oomycota</taxon>
        <taxon>Saprolegniomycetes</taxon>
        <taxon>Saprolegniales</taxon>
        <taxon>Verrucalvaceae</taxon>
        <taxon>Aphanomyces</taxon>
    </lineage>
</organism>
<proteinExistence type="predicted"/>
<reference evidence="1 2" key="1">
    <citation type="submission" date="2018-08" db="EMBL/GenBank/DDBJ databases">
        <title>Aphanomyces genome sequencing and annotation.</title>
        <authorList>
            <person name="Minardi D."/>
            <person name="Oidtmann B."/>
            <person name="Van Der Giezen M."/>
            <person name="Studholme D.J."/>
        </authorList>
    </citation>
    <scope>NUCLEOTIDE SEQUENCE [LARGE SCALE GENOMIC DNA]</scope>
    <source>
        <strain evidence="1 2">NJM0002</strain>
    </source>
</reference>
<sequence>MRLHSSKTSEIGAPEVVVEAVLALGTFARAVAAYVAHLTQDFTKLFHDEAMYYARWKEFKSNTKDDEDDGGPDDVELSDDLVDELDMFASYESMELNAFQQYFLVCGSESSDFSKYTRASSPYRVLMQWRHRKRSTNFMAHTKPFLDWLGLPAMSKACIEFLNFVVYNKYGALDARSRPIHARVELAG</sequence>
<keyword evidence="2" id="KW-1185">Reference proteome</keyword>